<protein>
    <submittedName>
        <fullName evidence="2">Uncharacterized protein</fullName>
    </submittedName>
</protein>
<evidence type="ECO:0000313" key="2">
    <source>
        <dbReference type="EMBL" id="CAD8931278.1"/>
    </source>
</evidence>
<organism evidence="2">
    <name type="scientific">Cyclophora tenuis</name>
    <name type="common">Marine diatom</name>
    <dbReference type="NCBI Taxonomy" id="216820"/>
    <lineage>
        <taxon>Eukaryota</taxon>
        <taxon>Sar</taxon>
        <taxon>Stramenopiles</taxon>
        <taxon>Ochrophyta</taxon>
        <taxon>Bacillariophyta</taxon>
        <taxon>Fragilariophyceae</taxon>
        <taxon>Fragilariophycidae</taxon>
        <taxon>Cyclophorales</taxon>
        <taxon>Cyclophoraceae</taxon>
        <taxon>Cyclophora</taxon>
    </lineage>
</organism>
<keyword evidence="1" id="KW-0472">Membrane</keyword>
<dbReference type="AlphaFoldDB" id="A0A7S1CX65"/>
<feature type="transmembrane region" description="Helical" evidence="1">
    <location>
        <begin position="136"/>
        <end position="156"/>
    </location>
</feature>
<feature type="transmembrane region" description="Helical" evidence="1">
    <location>
        <begin position="20"/>
        <end position="42"/>
    </location>
</feature>
<dbReference type="SUPFAM" id="SSF161084">
    <property type="entry name" value="MAPEG domain-like"/>
    <property type="match status" value="1"/>
</dbReference>
<name>A0A7S1CX65_CYCTE</name>
<reference evidence="2" key="1">
    <citation type="submission" date="2021-01" db="EMBL/GenBank/DDBJ databases">
        <authorList>
            <person name="Corre E."/>
            <person name="Pelletier E."/>
            <person name="Niang G."/>
            <person name="Scheremetjew M."/>
            <person name="Finn R."/>
            <person name="Kale V."/>
            <person name="Holt S."/>
            <person name="Cochrane G."/>
            <person name="Meng A."/>
            <person name="Brown T."/>
            <person name="Cohen L."/>
        </authorList>
    </citation>
    <scope>NUCLEOTIDE SEQUENCE</scope>
    <source>
        <strain evidence="2">ECT3854</strain>
    </source>
</reference>
<proteinExistence type="predicted"/>
<feature type="non-terminal residue" evidence="2">
    <location>
        <position position="1"/>
    </location>
</feature>
<dbReference type="Gene3D" id="1.20.120.550">
    <property type="entry name" value="Membrane associated eicosanoid/glutathione metabolism-like domain"/>
    <property type="match status" value="1"/>
</dbReference>
<dbReference type="InterPro" id="IPR023352">
    <property type="entry name" value="MAPEG-like_dom_sf"/>
</dbReference>
<dbReference type="EMBL" id="HBFW01003523">
    <property type="protein sequence ID" value="CAD8931278.1"/>
    <property type="molecule type" value="Transcribed_RNA"/>
</dbReference>
<sequence>VVLYPMSSATDFPTKEELKGAVIGTFVYIALYYGFFIPFQSFSKFFLYYKKKREAKEKDSKEKLSFRAVKYYNSRDMMALTGDRTVGNFGEFAIIFLPMFWIHAVFVDHTQSLTIALIYTASRAIYPICFQDARLIFFSTVPGYLVLTYLCFQVGWNVVLA</sequence>
<evidence type="ECO:0000256" key="1">
    <source>
        <dbReference type="SAM" id="Phobius"/>
    </source>
</evidence>
<keyword evidence="1" id="KW-0812">Transmembrane</keyword>
<feature type="transmembrane region" description="Helical" evidence="1">
    <location>
        <begin position="85"/>
        <end position="106"/>
    </location>
</feature>
<keyword evidence="1" id="KW-1133">Transmembrane helix</keyword>
<accession>A0A7S1CX65</accession>
<gene>
    <name evidence="2" type="ORF">CTEN0397_LOCUS2300</name>
</gene>